<evidence type="ECO:0000256" key="2">
    <source>
        <dbReference type="ARBA" id="ARBA00008284"/>
    </source>
</evidence>
<dbReference type="InParanoid" id="A2EP10"/>
<dbReference type="InterPro" id="IPR050932">
    <property type="entry name" value="TM2D1-3-like"/>
</dbReference>
<feature type="transmembrane region" description="Helical" evidence="6">
    <location>
        <begin position="121"/>
        <end position="141"/>
    </location>
</feature>
<dbReference type="AlphaFoldDB" id="A2EP10"/>
<dbReference type="VEuPathDB" id="TrichDB:TVAGG3_0945600"/>
<dbReference type="KEGG" id="tva:4763496"/>
<dbReference type="eggNOG" id="KOG4272">
    <property type="taxonomic scope" value="Eukaryota"/>
</dbReference>
<dbReference type="RefSeq" id="XP_001317837.1">
    <property type="nucleotide sequence ID" value="XM_001317802.1"/>
</dbReference>
<dbReference type="OrthoDB" id="408511at2759"/>
<accession>A2EP10</accession>
<keyword evidence="5 6" id="KW-0472">Membrane</keyword>
<dbReference type="PANTHER" id="PTHR21016">
    <property type="entry name" value="BETA-AMYLOID BINDING PROTEIN-RELATED"/>
    <property type="match status" value="1"/>
</dbReference>
<reference evidence="8" key="2">
    <citation type="journal article" date="2007" name="Science">
        <title>Draft genome sequence of the sexually transmitted pathogen Trichomonas vaginalis.</title>
        <authorList>
            <person name="Carlton J.M."/>
            <person name="Hirt R.P."/>
            <person name="Silva J.C."/>
            <person name="Delcher A.L."/>
            <person name="Schatz M."/>
            <person name="Zhao Q."/>
            <person name="Wortman J.R."/>
            <person name="Bidwell S.L."/>
            <person name="Alsmark U.C.M."/>
            <person name="Besteiro S."/>
            <person name="Sicheritz-Ponten T."/>
            <person name="Noel C.J."/>
            <person name="Dacks J.B."/>
            <person name="Foster P.G."/>
            <person name="Simillion C."/>
            <person name="Van de Peer Y."/>
            <person name="Miranda-Saavedra D."/>
            <person name="Barton G.J."/>
            <person name="Westrop G.D."/>
            <person name="Mueller S."/>
            <person name="Dessi D."/>
            <person name="Fiori P.L."/>
            <person name="Ren Q."/>
            <person name="Paulsen I."/>
            <person name="Zhang H."/>
            <person name="Bastida-Corcuera F.D."/>
            <person name="Simoes-Barbosa A."/>
            <person name="Brown M.T."/>
            <person name="Hayes R.D."/>
            <person name="Mukherjee M."/>
            <person name="Okumura C.Y."/>
            <person name="Schneider R."/>
            <person name="Smith A.J."/>
            <person name="Vanacova S."/>
            <person name="Villalvazo M."/>
            <person name="Haas B.J."/>
            <person name="Pertea M."/>
            <person name="Feldblyum T.V."/>
            <person name="Utterback T.R."/>
            <person name="Shu C.L."/>
            <person name="Osoegawa K."/>
            <person name="de Jong P.J."/>
            <person name="Hrdy I."/>
            <person name="Horvathova L."/>
            <person name="Zubacova Z."/>
            <person name="Dolezal P."/>
            <person name="Malik S.B."/>
            <person name="Logsdon J.M. Jr."/>
            <person name="Henze K."/>
            <person name="Gupta A."/>
            <person name="Wang C.C."/>
            <person name="Dunne R.L."/>
            <person name="Upcroft J.A."/>
            <person name="Upcroft P."/>
            <person name="White O."/>
            <person name="Salzberg S.L."/>
            <person name="Tang P."/>
            <person name="Chiu C.-H."/>
            <person name="Lee Y.-S."/>
            <person name="Embley T.M."/>
            <person name="Coombs G.H."/>
            <person name="Mottram J.C."/>
            <person name="Tachezy J."/>
            <person name="Fraser-Liggett C.M."/>
            <person name="Johnson P.J."/>
        </authorList>
    </citation>
    <scope>NUCLEOTIDE SEQUENCE [LARGE SCALE GENOMIC DNA]</scope>
    <source>
        <strain evidence="8">G3</strain>
    </source>
</reference>
<comment type="subcellular location">
    <subcellularLocation>
        <location evidence="1">Membrane</location>
        <topology evidence="1">Multi-pass membrane protein</topology>
    </subcellularLocation>
</comment>
<dbReference type="GO" id="GO:0016020">
    <property type="term" value="C:membrane"/>
    <property type="evidence" value="ECO:0007669"/>
    <property type="project" value="UniProtKB-SubCell"/>
</dbReference>
<evidence type="ECO:0000256" key="6">
    <source>
        <dbReference type="SAM" id="Phobius"/>
    </source>
</evidence>
<gene>
    <name evidence="8" type="ORF">TVAG_263840</name>
</gene>
<dbReference type="OMA" id="PIDHKGN"/>
<reference evidence="8" key="1">
    <citation type="submission" date="2006-10" db="EMBL/GenBank/DDBJ databases">
        <authorList>
            <person name="Amadeo P."/>
            <person name="Zhao Q."/>
            <person name="Wortman J."/>
            <person name="Fraser-Liggett C."/>
            <person name="Carlton J."/>
        </authorList>
    </citation>
    <scope>NUCLEOTIDE SEQUENCE</scope>
    <source>
        <strain evidence="8">G3</strain>
    </source>
</reference>
<evidence type="ECO:0000256" key="4">
    <source>
        <dbReference type="ARBA" id="ARBA00022989"/>
    </source>
</evidence>
<sequence>MLNLFLTLSTESNITYPVCNRSTGTPVCQYVEWDTSKPGIPCNRLPSEYRYCTIQGLDKFNSYFGYADDESLPKNGCNGEFQDINRFGQAICQPAEGIECLGDKYWIVQDARCFVDGEKSYITLLLCSIFFGIFGVDRFLLGNPVLGVVKLCTLGGFFIFYFVDIILISLGKLQPLTAAFKNSY</sequence>
<dbReference type="EMBL" id="DS113444">
    <property type="protein sequence ID" value="EAY05614.1"/>
    <property type="molecule type" value="Genomic_DNA"/>
</dbReference>
<dbReference type="Proteomes" id="UP000001542">
    <property type="component" value="Unassembled WGS sequence"/>
</dbReference>
<evidence type="ECO:0000259" key="7">
    <source>
        <dbReference type="Pfam" id="PF05154"/>
    </source>
</evidence>
<comment type="similarity">
    <text evidence="2">Belongs to the TM2 family.</text>
</comment>
<keyword evidence="3 6" id="KW-0812">Transmembrane</keyword>
<evidence type="ECO:0000256" key="1">
    <source>
        <dbReference type="ARBA" id="ARBA00004141"/>
    </source>
</evidence>
<evidence type="ECO:0000256" key="5">
    <source>
        <dbReference type="ARBA" id="ARBA00023136"/>
    </source>
</evidence>
<dbReference type="Pfam" id="PF05154">
    <property type="entry name" value="TM2"/>
    <property type="match status" value="1"/>
</dbReference>
<keyword evidence="9" id="KW-1185">Reference proteome</keyword>
<dbReference type="InterPro" id="IPR007829">
    <property type="entry name" value="TM2"/>
</dbReference>
<organism evidence="8 9">
    <name type="scientific">Trichomonas vaginalis (strain ATCC PRA-98 / G3)</name>
    <dbReference type="NCBI Taxonomy" id="412133"/>
    <lineage>
        <taxon>Eukaryota</taxon>
        <taxon>Metamonada</taxon>
        <taxon>Parabasalia</taxon>
        <taxon>Trichomonadida</taxon>
        <taxon>Trichomonadidae</taxon>
        <taxon>Trichomonas</taxon>
    </lineage>
</organism>
<keyword evidence="4 6" id="KW-1133">Transmembrane helix</keyword>
<protein>
    <submittedName>
        <fullName evidence="8">TM2 domain containing protein</fullName>
    </submittedName>
</protein>
<evidence type="ECO:0000256" key="3">
    <source>
        <dbReference type="ARBA" id="ARBA00022692"/>
    </source>
</evidence>
<proteinExistence type="inferred from homology"/>
<dbReference type="PANTHER" id="PTHR21016:SF25">
    <property type="entry name" value="TM2 DOMAIN-CONTAINING PROTEIN DDB_G0277895-RELATED"/>
    <property type="match status" value="1"/>
</dbReference>
<evidence type="ECO:0000313" key="9">
    <source>
        <dbReference type="Proteomes" id="UP000001542"/>
    </source>
</evidence>
<dbReference type="VEuPathDB" id="TrichDB:TVAG_263840"/>
<name>A2EP10_TRIV3</name>
<feature type="domain" description="TM2" evidence="7">
    <location>
        <begin position="118"/>
        <end position="166"/>
    </location>
</feature>
<feature type="transmembrane region" description="Helical" evidence="6">
    <location>
        <begin position="147"/>
        <end position="171"/>
    </location>
</feature>
<evidence type="ECO:0000313" key="8">
    <source>
        <dbReference type="EMBL" id="EAY05614.1"/>
    </source>
</evidence>